<feature type="compositionally biased region" description="Polar residues" evidence="6">
    <location>
        <begin position="1"/>
        <end position="13"/>
    </location>
</feature>
<dbReference type="Gene3D" id="4.10.280.10">
    <property type="entry name" value="Helix-loop-helix DNA-binding domain"/>
    <property type="match status" value="1"/>
</dbReference>
<protein>
    <submittedName>
        <fullName evidence="10">Transcription factor HES-1-B-like</fullName>
    </submittedName>
</protein>
<accession>A0A8B8ENI4</accession>
<dbReference type="GO" id="GO:0003677">
    <property type="term" value="F:DNA binding"/>
    <property type="evidence" value="ECO:0007669"/>
    <property type="project" value="UniProtKB-KW"/>
</dbReference>
<keyword evidence="5" id="KW-0539">Nucleus</keyword>
<dbReference type="SUPFAM" id="SSF47459">
    <property type="entry name" value="HLH, helix-loop-helix DNA-binding domain"/>
    <property type="match status" value="1"/>
</dbReference>
<dbReference type="PROSITE" id="PS51054">
    <property type="entry name" value="ORANGE"/>
    <property type="match status" value="1"/>
</dbReference>
<dbReference type="SMART" id="SM00511">
    <property type="entry name" value="ORANGE"/>
    <property type="match status" value="1"/>
</dbReference>
<dbReference type="Gene3D" id="6.10.250.980">
    <property type="match status" value="1"/>
</dbReference>
<feature type="domain" description="BHLH" evidence="7">
    <location>
        <begin position="30"/>
        <end position="87"/>
    </location>
</feature>
<dbReference type="FunFam" id="4.10.280.10:FF:000009">
    <property type="entry name" value="Transcription factor HES-1"/>
    <property type="match status" value="1"/>
</dbReference>
<dbReference type="GO" id="GO:0046983">
    <property type="term" value="F:protein dimerization activity"/>
    <property type="evidence" value="ECO:0007669"/>
    <property type="project" value="InterPro"/>
</dbReference>
<dbReference type="InterPro" id="IPR050370">
    <property type="entry name" value="HES_HEY"/>
</dbReference>
<keyword evidence="2" id="KW-0805">Transcription regulation</keyword>
<evidence type="ECO:0000256" key="2">
    <source>
        <dbReference type="ARBA" id="ARBA00023015"/>
    </source>
</evidence>
<dbReference type="SUPFAM" id="SSF158457">
    <property type="entry name" value="Orange domain-like"/>
    <property type="match status" value="1"/>
</dbReference>
<dbReference type="PROSITE" id="PS50888">
    <property type="entry name" value="BHLH"/>
    <property type="match status" value="1"/>
</dbReference>
<dbReference type="Pfam" id="PF07527">
    <property type="entry name" value="Hairy_orange"/>
    <property type="match status" value="1"/>
</dbReference>
<evidence type="ECO:0000259" key="8">
    <source>
        <dbReference type="PROSITE" id="PS51054"/>
    </source>
</evidence>
<evidence type="ECO:0000313" key="9">
    <source>
        <dbReference type="Proteomes" id="UP000694844"/>
    </source>
</evidence>
<evidence type="ECO:0000256" key="6">
    <source>
        <dbReference type="SAM" id="MobiDB-lite"/>
    </source>
</evidence>
<dbReference type="PANTHER" id="PTHR10985">
    <property type="entry name" value="BASIC HELIX-LOOP-HELIX TRANSCRIPTION FACTOR, HES-RELATED"/>
    <property type="match status" value="1"/>
</dbReference>
<dbReference type="KEGG" id="cvn:111135582"/>
<dbReference type="SMART" id="SM00353">
    <property type="entry name" value="HLH"/>
    <property type="match status" value="1"/>
</dbReference>
<evidence type="ECO:0000256" key="3">
    <source>
        <dbReference type="ARBA" id="ARBA00023125"/>
    </source>
</evidence>
<sequence>MCNTNLTNTQTNMEDYEQENRNFPEDKILSRKSKKPLMEKRRRARINNCLVQLKSLVLQAMKKDTTHYSKLEKADILEMTVKYLRSLQRRQMTSAVAADPTIAAKYSMGFTECASEVARYLGNSQGINDEVRGRLLGHLSNCVQTGNSSQQSVNGQTYVQPLHVQIPRVQGDLSRVHSEGLLSQPPAGFLTNSSSSSGVQVSGSFQIVPDNLYVEHLPVFLRQSQTMMESVSSRHTSLRKPTPYSPSPCDMSRDLYQSSKVGLVPSPPVPSAAMTLKEERLWRPW</sequence>
<name>A0A8B8ENI4_CRAVI</name>
<keyword evidence="3" id="KW-0238">DNA-binding</keyword>
<proteinExistence type="predicted"/>
<organism evidence="9 10">
    <name type="scientific">Crassostrea virginica</name>
    <name type="common">Eastern oyster</name>
    <dbReference type="NCBI Taxonomy" id="6565"/>
    <lineage>
        <taxon>Eukaryota</taxon>
        <taxon>Metazoa</taxon>
        <taxon>Spiralia</taxon>
        <taxon>Lophotrochozoa</taxon>
        <taxon>Mollusca</taxon>
        <taxon>Bivalvia</taxon>
        <taxon>Autobranchia</taxon>
        <taxon>Pteriomorphia</taxon>
        <taxon>Ostreida</taxon>
        <taxon>Ostreoidea</taxon>
        <taxon>Ostreidae</taxon>
        <taxon>Crassostrea</taxon>
    </lineage>
</organism>
<dbReference type="RefSeq" id="XP_022341485.1">
    <property type="nucleotide sequence ID" value="XM_022485777.1"/>
</dbReference>
<feature type="domain" description="Orange" evidence="8">
    <location>
        <begin position="106"/>
        <end position="139"/>
    </location>
</feature>
<keyword evidence="9" id="KW-1185">Reference proteome</keyword>
<dbReference type="Proteomes" id="UP000694844">
    <property type="component" value="Chromosome 5"/>
</dbReference>
<dbReference type="InterPro" id="IPR003650">
    <property type="entry name" value="Orange_dom"/>
</dbReference>
<evidence type="ECO:0000313" key="10">
    <source>
        <dbReference type="RefSeq" id="XP_022341485.1"/>
    </source>
</evidence>
<dbReference type="GO" id="GO:0005634">
    <property type="term" value="C:nucleus"/>
    <property type="evidence" value="ECO:0007669"/>
    <property type="project" value="UniProtKB-SubCell"/>
</dbReference>
<reference evidence="10" key="1">
    <citation type="submission" date="2025-08" db="UniProtKB">
        <authorList>
            <consortium name="RefSeq"/>
        </authorList>
    </citation>
    <scope>IDENTIFICATION</scope>
    <source>
        <tissue evidence="10">Whole sample</tissue>
    </source>
</reference>
<dbReference type="InterPro" id="IPR036638">
    <property type="entry name" value="HLH_DNA-bd_sf"/>
</dbReference>
<evidence type="ECO:0000256" key="1">
    <source>
        <dbReference type="ARBA" id="ARBA00004123"/>
    </source>
</evidence>
<evidence type="ECO:0000256" key="4">
    <source>
        <dbReference type="ARBA" id="ARBA00023163"/>
    </source>
</evidence>
<dbReference type="OrthoDB" id="6085656at2759"/>
<feature type="region of interest" description="Disordered" evidence="6">
    <location>
        <begin position="1"/>
        <end position="26"/>
    </location>
</feature>
<dbReference type="GeneID" id="111135582"/>
<dbReference type="GO" id="GO:0006355">
    <property type="term" value="P:regulation of DNA-templated transcription"/>
    <property type="evidence" value="ECO:0007669"/>
    <property type="project" value="InterPro"/>
</dbReference>
<comment type="subcellular location">
    <subcellularLocation>
        <location evidence="1">Nucleus</location>
    </subcellularLocation>
</comment>
<dbReference type="InterPro" id="IPR011598">
    <property type="entry name" value="bHLH_dom"/>
</dbReference>
<dbReference type="AlphaFoldDB" id="A0A8B8ENI4"/>
<dbReference type="Pfam" id="PF00010">
    <property type="entry name" value="HLH"/>
    <property type="match status" value="1"/>
</dbReference>
<gene>
    <name evidence="10" type="primary">LOC111135582</name>
</gene>
<keyword evidence="4" id="KW-0804">Transcription</keyword>
<evidence type="ECO:0000256" key="5">
    <source>
        <dbReference type="ARBA" id="ARBA00023242"/>
    </source>
</evidence>
<evidence type="ECO:0000259" key="7">
    <source>
        <dbReference type="PROSITE" id="PS50888"/>
    </source>
</evidence>